<dbReference type="GeneID" id="85443928"/>
<keyword evidence="3" id="KW-1185">Reference proteome</keyword>
<name>A0AAD8QC61_9PEZI</name>
<accession>A0AAD8QC61</accession>
<dbReference type="Proteomes" id="UP001230504">
    <property type="component" value="Unassembled WGS sequence"/>
</dbReference>
<dbReference type="RefSeq" id="XP_060420148.1">
    <property type="nucleotide sequence ID" value="XM_060559688.1"/>
</dbReference>
<comment type="caution">
    <text evidence="2">The sequence shown here is derived from an EMBL/GenBank/DDBJ whole genome shotgun (WGS) entry which is preliminary data.</text>
</comment>
<keyword evidence="1" id="KW-0812">Transmembrane</keyword>
<feature type="transmembrane region" description="Helical" evidence="1">
    <location>
        <begin position="64"/>
        <end position="84"/>
    </location>
</feature>
<dbReference type="AlphaFoldDB" id="A0AAD8QC61"/>
<reference evidence="2" key="1">
    <citation type="submission" date="2021-06" db="EMBL/GenBank/DDBJ databases">
        <title>Comparative genomics, transcriptomics and evolutionary studies reveal genomic signatures of adaptation to plant cell wall in hemibiotrophic fungi.</title>
        <authorList>
            <consortium name="DOE Joint Genome Institute"/>
            <person name="Baroncelli R."/>
            <person name="Diaz J.F."/>
            <person name="Benocci T."/>
            <person name="Peng M."/>
            <person name="Battaglia E."/>
            <person name="Haridas S."/>
            <person name="Andreopoulos W."/>
            <person name="Labutti K."/>
            <person name="Pangilinan J."/>
            <person name="Floch G.L."/>
            <person name="Makela M.R."/>
            <person name="Henrissat B."/>
            <person name="Grigoriev I.V."/>
            <person name="Crouch J.A."/>
            <person name="De Vries R.P."/>
            <person name="Sukno S.A."/>
            <person name="Thon M.R."/>
        </authorList>
    </citation>
    <scope>NUCLEOTIDE SEQUENCE</scope>
    <source>
        <strain evidence="2">CBS 125086</strain>
    </source>
</reference>
<dbReference type="EMBL" id="JAHLJV010000002">
    <property type="protein sequence ID" value="KAK1599559.1"/>
    <property type="molecule type" value="Genomic_DNA"/>
</dbReference>
<evidence type="ECO:0000313" key="2">
    <source>
        <dbReference type="EMBL" id="KAK1599559.1"/>
    </source>
</evidence>
<keyword evidence="1" id="KW-0472">Membrane</keyword>
<proteinExistence type="predicted"/>
<evidence type="ECO:0000256" key="1">
    <source>
        <dbReference type="SAM" id="Phobius"/>
    </source>
</evidence>
<gene>
    <name evidence="2" type="ORF">LY79DRAFT_575229</name>
</gene>
<keyword evidence="1" id="KW-1133">Transmembrane helix</keyword>
<protein>
    <submittedName>
        <fullName evidence="2">Uncharacterized protein</fullName>
    </submittedName>
</protein>
<feature type="transmembrane region" description="Helical" evidence="1">
    <location>
        <begin position="12"/>
        <end position="30"/>
    </location>
</feature>
<evidence type="ECO:0000313" key="3">
    <source>
        <dbReference type="Proteomes" id="UP001230504"/>
    </source>
</evidence>
<sequence>MDAKRHKASRVLFVVSSLGDGMALVWLHFVRNGKNAFLVRPTLRDSGSSIGTSLPVPVPSSQPFVNLVTHLGAFFYLGILSPVCRVQALRIQSLGIRNRVAKDSKGLDGTPGTCTGRLWTGSRRVIKVPLLSDDGGWSLA</sequence>
<organism evidence="2 3">
    <name type="scientific">Colletotrichum navitas</name>
    <dbReference type="NCBI Taxonomy" id="681940"/>
    <lineage>
        <taxon>Eukaryota</taxon>
        <taxon>Fungi</taxon>
        <taxon>Dikarya</taxon>
        <taxon>Ascomycota</taxon>
        <taxon>Pezizomycotina</taxon>
        <taxon>Sordariomycetes</taxon>
        <taxon>Hypocreomycetidae</taxon>
        <taxon>Glomerellales</taxon>
        <taxon>Glomerellaceae</taxon>
        <taxon>Colletotrichum</taxon>
        <taxon>Colletotrichum graminicola species complex</taxon>
    </lineage>
</organism>